<dbReference type="EMBL" id="AP022610">
    <property type="protein sequence ID" value="BBZ29528.1"/>
    <property type="molecule type" value="Genomic_DNA"/>
</dbReference>
<organism evidence="2 3">
    <name type="scientific">Mycolicibacterium madagascariense</name>
    <dbReference type="NCBI Taxonomy" id="212765"/>
    <lineage>
        <taxon>Bacteria</taxon>
        <taxon>Bacillati</taxon>
        <taxon>Actinomycetota</taxon>
        <taxon>Actinomycetes</taxon>
        <taxon>Mycobacteriales</taxon>
        <taxon>Mycobacteriaceae</taxon>
        <taxon>Mycolicibacterium</taxon>
    </lineage>
</organism>
<evidence type="ECO:0000313" key="2">
    <source>
        <dbReference type="EMBL" id="BBZ29528.1"/>
    </source>
</evidence>
<protein>
    <submittedName>
        <fullName evidence="2">Uncharacterized protein</fullName>
    </submittedName>
</protein>
<reference evidence="2 3" key="1">
    <citation type="journal article" date="2019" name="Emerg. Microbes Infect.">
        <title>Comprehensive subspecies identification of 175 nontuberculous mycobacteria species based on 7547 genomic profiles.</title>
        <authorList>
            <person name="Matsumoto Y."/>
            <person name="Kinjo T."/>
            <person name="Motooka D."/>
            <person name="Nabeya D."/>
            <person name="Jung N."/>
            <person name="Uechi K."/>
            <person name="Horii T."/>
            <person name="Iida T."/>
            <person name="Fujita J."/>
            <person name="Nakamura S."/>
        </authorList>
    </citation>
    <scope>NUCLEOTIDE SEQUENCE [LARGE SCALE GENOMIC DNA]</scope>
    <source>
        <strain evidence="2 3">JCM 13574</strain>
    </source>
</reference>
<dbReference type="KEGG" id="mmag:MMAD_38230"/>
<name>A0A7I7XK05_9MYCO</name>
<evidence type="ECO:0000256" key="1">
    <source>
        <dbReference type="SAM" id="Phobius"/>
    </source>
</evidence>
<proteinExistence type="predicted"/>
<keyword evidence="1" id="KW-1133">Transmembrane helix</keyword>
<gene>
    <name evidence="2" type="ORF">MMAD_38230</name>
</gene>
<keyword evidence="3" id="KW-1185">Reference proteome</keyword>
<keyword evidence="1" id="KW-0812">Transmembrane</keyword>
<feature type="transmembrane region" description="Helical" evidence="1">
    <location>
        <begin position="20"/>
        <end position="40"/>
    </location>
</feature>
<evidence type="ECO:0000313" key="3">
    <source>
        <dbReference type="Proteomes" id="UP000466517"/>
    </source>
</evidence>
<dbReference type="Proteomes" id="UP000466517">
    <property type="component" value="Chromosome"/>
</dbReference>
<dbReference type="RefSeq" id="WP_163740137.1">
    <property type="nucleotide sequence ID" value="NZ_AP022610.1"/>
</dbReference>
<dbReference type="AlphaFoldDB" id="A0A7I7XK05"/>
<accession>A0A7I7XK05</accession>
<keyword evidence="1" id="KW-0472">Membrane</keyword>
<sequence>MPDDLLRHVVGPQPYASWWLWLAIALTVALVAFYAAVFLLTGPGRGGRELPLLGAARERRLRQRSARAVRRIGERYRAGELAAAPAGTAASHELRRFLHLATGVPAEYLQVSDLADSEIASAAPVLEQFVDIQFNSASEADVARVLRDAEELILSWT</sequence>